<evidence type="ECO:0000313" key="2">
    <source>
        <dbReference type="Proteomes" id="UP000805193"/>
    </source>
</evidence>
<gene>
    <name evidence="1" type="ORF">HPB47_028276</name>
</gene>
<dbReference type="EMBL" id="JABSTQ010009966">
    <property type="protein sequence ID" value="KAG0424512.1"/>
    <property type="molecule type" value="Genomic_DNA"/>
</dbReference>
<dbReference type="Proteomes" id="UP000805193">
    <property type="component" value="Unassembled WGS sequence"/>
</dbReference>
<reference evidence="1 2" key="1">
    <citation type="journal article" date="2020" name="Cell">
        <title>Large-Scale Comparative Analyses of Tick Genomes Elucidate Their Genetic Diversity and Vector Capacities.</title>
        <authorList>
            <consortium name="Tick Genome and Microbiome Consortium (TIGMIC)"/>
            <person name="Jia N."/>
            <person name="Wang J."/>
            <person name="Shi W."/>
            <person name="Du L."/>
            <person name="Sun Y."/>
            <person name="Zhan W."/>
            <person name="Jiang J.F."/>
            <person name="Wang Q."/>
            <person name="Zhang B."/>
            <person name="Ji P."/>
            <person name="Bell-Sakyi L."/>
            <person name="Cui X.M."/>
            <person name="Yuan T.T."/>
            <person name="Jiang B.G."/>
            <person name="Yang W.F."/>
            <person name="Lam T.T."/>
            <person name="Chang Q.C."/>
            <person name="Ding S.J."/>
            <person name="Wang X.J."/>
            <person name="Zhu J.G."/>
            <person name="Ruan X.D."/>
            <person name="Zhao L."/>
            <person name="Wei J.T."/>
            <person name="Ye R.Z."/>
            <person name="Que T.C."/>
            <person name="Du C.H."/>
            <person name="Zhou Y.H."/>
            <person name="Cheng J.X."/>
            <person name="Dai P.F."/>
            <person name="Guo W.B."/>
            <person name="Han X.H."/>
            <person name="Huang E.J."/>
            <person name="Li L.F."/>
            <person name="Wei W."/>
            <person name="Gao Y.C."/>
            <person name="Liu J.Z."/>
            <person name="Shao H.Z."/>
            <person name="Wang X."/>
            <person name="Wang C.C."/>
            <person name="Yang T.C."/>
            <person name="Huo Q.B."/>
            <person name="Li W."/>
            <person name="Chen H.Y."/>
            <person name="Chen S.E."/>
            <person name="Zhou L.G."/>
            <person name="Ni X.B."/>
            <person name="Tian J.H."/>
            <person name="Sheng Y."/>
            <person name="Liu T."/>
            <person name="Pan Y.S."/>
            <person name="Xia L.Y."/>
            <person name="Li J."/>
            <person name="Zhao F."/>
            <person name="Cao W.C."/>
        </authorList>
    </citation>
    <scope>NUCLEOTIDE SEQUENCE [LARGE SCALE GENOMIC DNA]</scope>
    <source>
        <strain evidence="1">Iper-2018</strain>
    </source>
</reference>
<comment type="caution">
    <text evidence="1">The sequence shown here is derived from an EMBL/GenBank/DDBJ whole genome shotgun (WGS) entry which is preliminary data.</text>
</comment>
<proteinExistence type="predicted"/>
<protein>
    <submittedName>
        <fullName evidence="1">Uncharacterized protein</fullName>
    </submittedName>
</protein>
<evidence type="ECO:0000313" key="1">
    <source>
        <dbReference type="EMBL" id="KAG0424512.1"/>
    </source>
</evidence>
<accession>A0AC60PTX1</accession>
<sequence length="934" mass="105353">MVLTAARRTTSTLKATCPVLYHCSCYIYRNRAVVKCPGDREQSLNADQLTSDLARFASTEMDEVTVDHFRFTTLPANFARNLTMTSLIITNGPLEAMDDECFEGVLTMDKLIVEQTKLKMVPGAVLRLGSKLRELRLANNSIERVGDVLRTLVNLEKLDLNNNAIESLDESLFNHLSLLKELRLGNNKLHRLPIDSLKIPPLEIVELHNNALTEETANAFGSFHLLKVLLLQQNNILNIDQLSSRNATILEFQVDHNPLKSVPKFGSWKGLRWLGMNNCNISQVHPQAFEKLYNVEVIHLSNNNISFLNESIFHKKSKLAFLNAEGNVIRSLKGVFSRTHALLVLQLSMNKVQDITDTFTDLSTLVVLNLTMNEITFIRDGTFLGNSDLAQLDVSQNRIEWLGTGCFEGLSNLQALQLENNRIFSLNGSLRQLTALERVILNDNSLQVIEERDFENVPALRIFYASGNNISAIESGAFESLNNLQTLSLSFNQLATIPRRSFPASLDKLDILVIHGNPVVCDCRLSWLIATWGTRSRDWTICQGPPRFGGRLLYDLTPDELKAWPQGCDANCRCECHDDEVFGMDIRVSCANESLEELPSTFPAETAVLDLSGNRLRHLDDILAVRSPNLRSLNLADNRLAKFPTDLVSKMSLSSVWLSGNPWSCDCEDYAFTRWAGTIKGVVQDGDLVRCAVREDHPVSGRAFFQLEQTDLCPIGTALILAIGIPIFVLVTAVLTTSTAYLKYKREIMVWLYARGICGCLQCIKEDEIDQDKHFDVFVSFSSKDSAFVYDTLVPGIEAMGFSACTYDRNFKGGFLIQDIIQEAVSCSRRTLLLLSENFVESEWCLWEFRVAHHRALQDKINRLVLLRLDDVDPARLDEELQLHMRTINYLRWGEAHFWDKLLYSLPKRHTTGKLIVHPEDGFPMTPVSHVEGP</sequence>
<keyword evidence="2" id="KW-1185">Reference proteome</keyword>
<name>A0AC60PTX1_IXOPE</name>
<organism evidence="1 2">
    <name type="scientific">Ixodes persulcatus</name>
    <name type="common">Taiga tick</name>
    <dbReference type="NCBI Taxonomy" id="34615"/>
    <lineage>
        <taxon>Eukaryota</taxon>
        <taxon>Metazoa</taxon>
        <taxon>Ecdysozoa</taxon>
        <taxon>Arthropoda</taxon>
        <taxon>Chelicerata</taxon>
        <taxon>Arachnida</taxon>
        <taxon>Acari</taxon>
        <taxon>Parasitiformes</taxon>
        <taxon>Ixodida</taxon>
        <taxon>Ixodoidea</taxon>
        <taxon>Ixodidae</taxon>
        <taxon>Ixodinae</taxon>
        <taxon>Ixodes</taxon>
    </lineage>
</organism>